<dbReference type="InterPro" id="IPR029026">
    <property type="entry name" value="tRNA_m1G_MTases_N"/>
</dbReference>
<comment type="catalytic activity">
    <reaction evidence="7">
        <text>guanosine(18) in tRNA + S-adenosyl-L-methionine = 2'-O-methylguanosine(18) in tRNA + S-adenosyl-L-homocysteine + H(+)</text>
        <dbReference type="Rhea" id="RHEA:20077"/>
        <dbReference type="Rhea" id="RHEA-COMP:10190"/>
        <dbReference type="Rhea" id="RHEA-COMP:10192"/>
        <dbReference type="ChEBI" id="CHEBI:15378"/>
        <dbReference type="ChEBI" id="CHEBI:57856"/>
        <dbReference type="ChEBI" id="CHEBI:59789"/>
        <dbReference type="ChEBI" id="CHEBI:74269"/>
        <dbReference type="ChEBI" id="CHEBI:74445"/>
        <dbReference type="EC" id="2.1.1.34"/>
    </reaction>
</comment>
<evidence type="ECO:0000313" key="10">
    <source>
        <dbReference type="Proteomes" id="UP000316008"/>
    </source>
</evidence>
<comment type="similarity">
    <text evidence="7">Belongs to the class IV-like SAM-binding methyltransferase superfamily. RNA methyltransferase TrmH family.</text>
</comment>
<dbReference type="HAMAP" id="MF_02060">
    <property type="entry name" value="tRNA_methyltr_TrmH"/>
    <property type="match status" value="1"/>
</dbReference>
<accession>A0A556N6W1</accession>
<dbReference type="PANTHER" id="PTHR43453">
    <property type="entry name" value="RRNA METHYLASE-LIKE"/>
    <property type="match status" value="1"/>
</dbReference>
<evidence type="ECO:0000259" key="8">
    <source>
        <dbReference type="Pfam" id="PF00588"/>
    </source>
</evidence>
<feature type="domain" description="tRNA/rRNA methyltransferase SpoU type" evidence="8">
    <location>
        <begin position="32"/>
        <end position="173"/>
    </location>
</feature>
<dbReference type="EC" id="2.1.1.34" evidence="7"/>
<keyword evidence="10" id="KW-1185">Reference proteome</keyword>
<dbReference type="InterPro" id="IPR001537">
    <property type="entry name" value="SpoU_MeTrfase"/>
</dbReference>
<dbReference type="Gene3D" id="3.40.1280.10">
    <property type="match status" value="1"/>
</dbReference>
<comment type="function">
    <text evidence="7">Catalyzes the 2'-O methylation of guanosine at position 18 in tRNA.</text>
</comment>
<dbReference type="EMBL" id="VLPL01000001">
    <property type="protein sequence ID" value="TSJ47851.1"/>
    <property type="molecule type" value="Genomic_DNA"/>
</dbReference>
<proteinExistence type="inferred from homology"/>
<keyword evidence="1 7" id="KW-0820">tRNA-binding</keyword>
<dbReference type="InterPro" id="IPR033671">
    <property type="entry name" value="TrmH"/>
</dbReference>
<evidence type="ECO:0000256" key="2">
    <source>
        <dbReference type="ARBA" id="ARBA00022603"/>
    </source>
</evidence>
<gene>
    <name evidence="7" type="primary">trmH</name>
    <name evidence="9" type="ORF">FO442_01615</name>
</gene>
<reference evidence="9 10" key="1">
    <citation type="submission" date="2019-07" db="EMBL/GenBank/DDBJ databases">
        <authorList>
            <person name="Huq M.A."/>
        </authorList>
    </citation>
    <scope>NUCLEOTIDE SEQUENCE [LARGE SCALE GENOMIC DNA]</scope>
    <source>
        <strain evidence="9 10">MAH-3</strain>
    </source>
</reference>
<evidence type="ECO:0000256" key="6">
    <source>
        <dbReference type="ARBA" id="ARBA00022884"/>
    </source>
</evidence>
<keyword evidence="5 7" id="KW-0819">tRNA processing</keyword>
<dbReference type="PANTHER" id="PTHR43453:SF1">
    <property type="entry name" value="TRNA_RRNA METHYLTRANSFERASE SPOU TYPE DOMAIN-CONTAINING PROTEIN"/>
    <property type="match status" value="1"/>
</dbReference>
<comment type="caution">
    <text evidence="7">Lacks conserved residue(s) required for the propagation of feature annotation.</text>
</comment>
<name>A0A556N6W1_9FLAO</name>
<dbReference type="CDD" id="cd18092">
    <property type="entry name" value="SpoU-like_TrmH"/>
    <property type="match status" value="1"/>
</dbReference>
<dbReference type="InterPro" id="IPR029028">
    <property type="entry name" value="Alpha/beta_knot_MTases"/>
</dbReference>
<dbReference type="Pfam" id="PF00588">
    <property type="entry name" value="SpoU_methylase"/>
    <property type="match status" value="1"/>
</dbReference>
<sequence length="225" mass="25662">MKNELLQAFYELIPEVKGQLFEEIASKRTRYLTVLLEEIFQEHNASAVLRSCDCFGIQELHVVESKNQYKVQRDIARGAGRWVDLFNYNEGPAPLLDAVSKLKSQGYKIAALTPDAELSIFDLPLDQPVALSFGTEWEGISDEIREIADYKVAIPMVGFTESFNVSVSVALTLQALRQRLIESGIDWELSKEDQTDIKLKWCQRYMRNGDVVRKELEKRLQSSNG</sequence>
<evidence type="ECO:0000313" key="9">
    <source>
        <dbReference type="EMBL" id="TSJ47851.1"/>
    </source>
</evidence>
<dbReference type="SUPFAM" id="SSF75217">
    <property type="entry name" value="alpha/beta knot"/>
    <property type="match status" value="1"/>
</dbReference>
<evidence type="ECO:0000256" key="4">
    <source>
        <dbReference type="ARBA" id="ARBA00022691"/>
    </source>
</evidence>
<dbReference type="GO" id="GO:0000049">
    <property type="term" value="F:tRNA binding"/>
    <property type="evidence" value="ECO:0007669"/>
    <property type="project" value="UniProtKB-UniRule"/>
</dbReference>
<evidence type="ECO:0000256" key="3">
    <source>
        <dbReference type="ARBA" id="ARBA00022679"/>
    </source>
</evidence>
<dbReference type="AlphaFoldDB" id="A0A556N6W1"/>
<protein>
    <recommendedName>
        <fullName evidence="7">tRNA (guanosine(18)-2'-O)-methyltransferase</fullName>
        <ecNumber evidence="7">2.1.1.34</ecNumber>
    </recommendedName>
    <alternativeName>
        <fullName evidence="7">tRNA [Gm18] methyltransferase</fullName>
    </alternativeName>
</protein>
<evidence type="ECO:0000256" key="7">
    <source>
        <dbReference type="HAMAP-Rule" id="MF_02060"/>
    </source>
</evidence>
<dbReference type="RefSeq" id="WP_144331386.1">
    <property type="nucleotide sequence ID" value="NZ_VLPL01000001.1"/>
</dbReference>
<keyword evidence="4 7" id="KW-0949">S-adenosyl-L-methionine</keyword>
<keyword evidence="6 7" id="KW-0694">RNA-binding</keyword>
<organism evidence="9 10">
    <name type="scientific">Fluviicola chungangensis</name>
    <dbReference type="NCBI Taxonomy" id="2597671"/>
    <lineage>
        <taxon>Bacteria</taxon>
        <taxon>Pseudomonadati</taxon>
        <taxon>Bacteroidota</taxon>
        <taxon>Flavobacteriia</taxon>
        <taxon>Flavobacteriales</taxon>
        <taxon>Crocinitomicaceae</taxon>
        <taxon>Fluviicola</taxon>
    </lineage>
</organism>
<evidence type="ECO:0000256" key="1">
    <source>
        <dbReference type="ARBA" id="ARBA00022555"/>
    </source>
</evidence>
<dbReference type="Proteomes" id="UP000316008">
    <property type="component" value="Unassembled WGS sequence"/>
</dbReference>
<dbReference type="GO" id="GO:0141100">
    <property type="term" value="F:tRNA (guanine(18)-2'-O)-methyltransferase activity"/>
    <property type="evidence" value="ECO:0007669"/>
    <property type="project" value="UniProtKB-UniRule"/>
</dbReference>
<keyword evidence="2 7" id="KW-0489">Methyltransferase</keyword>
<keyword evidence="3 7" id="KW-0808">Transferase</keyword>
<dbReference type="OrthoDB" id="9785673at2"/>
<evidence type="ECO:0000256" key="5">
    <source>
        <dbReference type="ARBA" id="ARBA00022694"/>
    </source>
</evidence>
<dbReference type="GO" id="GO:0002938">
    <property type="term" value="P:tRNA guanine ribose methylation"/>
    <property type="evidence" value="ECO:0007669"/>
    <property type="project" value="UniProtKB-UniRule"/>
</dbReference>
<comment type="caution">
    <text evidence="9">The sequence shown here is derived from an EMBL/GenBank/DDBJ whole genome shotgun (WGS) entry which is preliminary data.</text>
</comment>
<feature type="binding site" evidence="7">
    <location>
        <position position="154"/>
    </location>
    <ligand>
        <name>S-adenosyl-L-methionine</name>
        <dbReference type="ChEBI" id="CHEBI:59789"/>
    </ligand>
</feature>